<dbReference type="InterPro" id="IPR020846">
    <property type="entry name" value="MFS_dom"/>
</dbReference>
<dbReference type="SUPFAM" id="SSF103473">
    <property type="entry name" value="MFS general substrate transporter"/>
    <property type="match status" value="1"/>
</dbReference>
<evidence type="ECO:0000256" key="6">
    <source>
        <dbReference type="SAM" id="Phobius"/>
    </source>
</evidence>
<feature type="domain" description="Major facilitator superfamily (MFS) profile" evidence="7">
    <location>
        <begin position="8"/>
        <end position="401"/>
    </location>
</feature>
<feature type="transmembrane region" description="Helical" evidence="6">
    <location>
        <begin position="282"/>
        <end position="299"/>
    </location>
</feature>
<accession>A0ABV5ZHV8</accession>
<dbReference type="InterPro" id="IPR036259">
    <property type="entry name" value="MFS_trans_sf"/>
</dbReference>
<evidence type="ECO:0000256" key="2">
    <source>
        <dbReference type="ARBA" id="ARBA00022475"/>
    </source>
</evidence>
<dbReference type="PANTHER" id="PTHR43124:SF3">
    <property type="entry name" value="CHLORAMPHENICOL EFFLUX PUMP RV0191"/>
    <property type="match status" value="1"/>
</dbReference>
<feature type="transmembrane region" description="Helical" evidence="6">
    <location>
        <begin position="129"/>
        <end position="151"/>
    </location>
</feature>
<feature type="transmembrane region" description="Helical" evidence="6">
    <location>
        <begin position="305"/>
        <end position="324"/>
    </location>
</feature>
<evidence type="ECO:0000313" key="9">
    <source>
        <dbReference type="Proteomes" id="UP001589628"/>
    </source>
</evidence>
<feature type="transmembrane region" description="Helical" evidence="6">
    <location>
        <begin position="376"/>
        <end position="397"/>
    </location>
</feature>
<organism evidence="8 9">
    <name type="scientific">Balneatrix alpica</name>
    <dbReference type="NCBI Taxonomy" id="75684"/>
    <lineage>
        <taxon>Bacteria</taxon>
        <taxon>Pseudomonadati</taxon>
        <taxon>Pseudomonadota</taxon>
        <taxon>Gammaproteobacteria</taxon>
        <taxon>Oceanospirillales</taxon>
        <taxon>Balneatrichaceae</taxon>
        <taxon>Balneatrix</taxon>
    </lineage>
</organism>
<dbReference type="InterPro" id="IPR050189">
    <property type="entry name" value="MFS_Efflux_Transporters"/>
</dbReference>
<feature type="transmembrane region" description="Helical" evidence="6">
    <location>
        <begin position="250"/>
        <end position="270"/>
    </location>
</feature>
<feature type="transmembrane region" description="Helical" evidence="6">
    <location>
        <begin position="209"/>
        <end position="230"/>
    </location>
</feature>
<dbReference type="RefSeq" id="WP_027312471.1">
    <property type="nucleotide sequence ID" value="NZ_JBHLZN010000009.1"/>
</dbReference>
<gene>
    <name evidence="8" type="ORF">ACFFLH_16890</name>
</gene>
<feature type="transmembrane region" description="Helical" evidence="6">
    <location>
        <begin position="12"/>
        <end position="34"/>
    </location>
</feature>
<protein>
    <submittedName>
        <fullName evidence="8">Nitrate/nitrite transporter</fullName>
    </submittedName>
</protein>
<sequence length="407" mass="44834">MTSFALRVFLPFAFGYFLSYLFRIVNVVIAPDLVADLQLDAAQLGWISSAYFLTFAIAQIPLGVLLDRYDVRHISCLLLFIAAAGATTFAMATAPWQLWLGRALIGLGVAACLMSAFRAYVHWLDAERLPLINGLQLASGGMGALVATAPVEWLLQSWDWRQLFLLLTGMTLLAIVLVWLLVPAHRPQASGQSWRQQWQGSMQILTNPFFWRLAPASVVAQSLFVSLQSLWAGQWLRDVTGYSREQAADLLMLTAAAMVAGFIGLGWLAVRLQRLGVRTEQVSIAGMAIFVTTLILIVVEVALPAWLLWSLLGFFGTSGGLMYASLSQAFPKHLAGRVNTNLNLLLFIAAFLTQWWMGLVLNLWQPDSAGHYPVEAFYLAFGLGITLLAVSLAWFVLSRAKPQSAHC</sequence>
<keyword evidence="9" id="KW-1185">Reference proteome</keyword>
<keyword evidence="3 6" id="KW-0812">Transmembrane</keyword>
<dbReference type="PANTHER" id="PTHR43124">
    <property type="entry name" value="PURINE EFFLUX PUMP PBUE"/>
    <property type="match status" value="1"/>
</dbReference>
<dbReference type="Pfam" id="PF07690">
    <property type="entry name" value="MFS_1"/>
    <property type="match status" value="1"/>
</dbReference>
<feature type="transmembrane region" description="Helical" evidence="6">
    <location>
        <begin position="344"/>
        <end position="364"/>
    </location>
</feature>
<evidence type="ECO:0000256" key="4">
    <source>
        <dbReference type="ARBA" id="ARBA00022989"/>
    </source>
</evidence>
<keyword evidence="5 6" id="KW-0472">Membrane</keyword>
<evidence type="ECO:0000256" key="1">
    <source>
        <dbReference type="ARBA" id="ARBA00004651"/>
    </source>
</evidence>
<evidence type="ECO:0000256" key="3">
    <source>
        <dbReference type="ARBA" id="ARBA00022692"/>
    </source>
</evidence>
<keyword evidence="2" id="KW-1003">Cell membrane</keyword>
<proteinExistence type="predicted"/>
<dbReference type="Gene3D" id="1.20.1250.20">
    <property type="entry name" value="MFS general substrate transporter like domains"/>
    <property type="match status" value="1"/>
</dbReference>
<dbReference type="PROSITE" id="PS50850">
    <property type="entry name" value="MFS"/>
    <property type="match status" value="1"/>
</dbReference>
<evidence type="ECO:0000313" key="8">
    <source>
        <dbReference type="EMBL" id="MFB9888094.1"/>
    </source>
</evidence>
<feature type="transmembrane region" description="Helical" evidence="6">
    <location>
        <begin position="46"/>
        <end position="66"/>
    </location>
</feature>
<dbReference type="Proteomes" id="UP001589628">
    <property type="component" value="Unassembled WGS sequence"/>
</dbReference>
<name>A0ABV5ZHV8_9GAMM</name>
<feature type="transmembrane region" description="Helical" evidence="6">
    <location>
        <begin position="98"/>
        <end position="117"/>
    </location>
</feature>
<reference evidence="8 9" key="1">
    <citation type="submission" date="2024-09" db="EMBL/GenBank/DDBJ databases">
        <authorList>
            <person name="Sun Q."/>
            <person name="Mori K."/>
        </authorList>
    </citation>
    <scope>NUCLEOTIDE SEQUENCE [LARGE SCALE GENOMIC DNA]</scope>
    <source>
        <strain evidence="8 9">ATCC 51285</strain>
    </source>
</reference>
<comment type="caution">
    <text evidence="8">The sequence shown here is derived from an EMBL/GenBank/DDBJ whole genome shotgun (WGS) entry which is preliminary data.</text>
</comment>
<feature type="transmembrane region" description="Helical" evidence="6">
    <location>
        <begin position="73"/>
        <end position="92"/>
    </location>
</feature>
<evidence type="ECO:0000256" key="5">
    <source>
        <dbReference type="ARBA" id="ARBA00023136"/>
    </source>
</evidence>
<dbReference type="InterPro" id="IPR011701">
    <property type="entry name" value="MFS"/>
</dbReference>
<keyword evidence="4 6" id="KW-1133">Transmembrane helix</keyword>
<evidence type="ECO:0000259" key="7">
    <source>
        <dbReference type="PROSITE" id="PS50850"/>
    </source>
</evidence>
<comment type="subcellular location">
    <subcellularLocation>
        <location evidence="1">Cell membrane</location>
        <topology evidence="1">Multi-pass membrane protein</topology>
    </subcellularLocation>
</comment>
<feature type="transmembrane region" description="Helical" evidence="6">
    <location>
        <begin position="163"/>
        <end position="182"/>
    </location>
</feature>
<dbReference type="EMBL" id="JBHLZN010000009">
    <property type="protein sequence ID" value="MFB9888094.1"/>
    <property type="molecule type" value="Genomic_DNA"/>
</dbReference>